<name>A0A438HHD2_VITVI</name>
<evidence type="ECO:0000313" key="1">
    <source>
        <dbReference type="EMBL" id="RVW83867.1"/>
    </source>
</evidence>
<proteinExistence type="predicted"/>
<reference evidence="1 2" key="1">
    <citation type="journal article" date="2018" name="PLoS Genet.">
        <title>Population sequencing reveals clonal diversity and ancestral inbreeding in the grapevine cultivar Chardonnay.</title>
        <authorList>
            <person name="Roach M.J."/>
            <person name="Johnson D.L."/>
            <person name="Bohlmann J."/>
            <person name="van Vuuren H.J."/>
            <person name="Jones S.J."/>
            <person name="Pretorius I.S."/>
            <person name="Schmidt S.A."/>
            <person name="Borneman A.R."/>
        </authorList>
    </citation>
    <scope>NUCLEOTIDE SEQUENCE [LARGE SCALE GENOMIC DNA]</scope>
    <source>
        <strain evidence="2">cv. Chardonnay</strain>
        <tissue evidence="1">Leaf</tissue>
    </source>
</reference>
<dbReference type="EMBL" id="QGNW01000222">
    <property type="protein sequence ID" value="RVW83867.1"/>
    <property type="molecule type" value="Genomic_DNA"/>
</dbReference>
<gene>
    <name evidence="1" type="ORF">CK203_042044</name>
</gene>
<dbReference type="AlphaFoldDB" id="A0A438HHD2"/>
<organism evidence="1 2">
    <name type="scientific">Vitis vinifera</name>
    <name type="common">Grape</name>
    <dbReference type="NCBI Taxonomy" id="29760"/>
    <lineage>
        <taxon>Eukaryota</taxon>
        <taxon>Viridiplantae</taxon>
        <taxon>Streptophyta</taxon>
        <taxon>Embryophyta</taxon>
        <taxon>Tracheophyta</taxon>
        <taxon>Spermatophyta</taxon>
        <taxon>Magnoliopsida</taxon>
        <taxon>eudicotyledons</taxon>
        <taxon>Gunneridae</taxon>
        <taxon>Pentapetalae</taxon>
        <taxon>rosids</taxon>
        <taxon>Vitales</taxon>
        <taxon>Vitaceae</taxon>
        <taxon>Viteae</taxon>
        <taxon>Vitis</taxon>
    </lineage>
</organism>
<protein>
    <submittedName>
        <fullName evidence="1">Uncharacterized protein</fullName>
    </submittedName>
</protein>
<comment type="caution">
    <text evidence="1">The sequence shown here is derived from an EMBL/GenBank/DDBJ whole genome shotgun (WGS) entry which is preliminary data.</text>
</comment>
<sequence>MKKEVVLFVEDSKVGRVMVDGEQSFPKSLSEAREWKPNINGLRFASLESVEARSLEYPFSEEGVALSSLSRDKALRLDHFTMALRQWKEEGSSFGKMRGNGDSSLEESFPSLFSIATNKDAWVADVWEQYGERG</sequence>
<accession>A0A438HHD2</accession>
<evidence type="ECO:0000313" key="2">
    <source>
        <dbReference type="Proteomes" id="UP000288805"/>
    </source>
</evidence>
<dbReference type="Proteomes" id="UP000288805">
    <property type="component" value="Unassembled WGS sequence"/>
</dbReference>